<keyword evidence="2" id="KW-1185">Reference proteome</keyword>
<evidence type="ECO:0008006" key="3">
    <source>
        <dbReference type="Google" id="ProtNLM"/>
    </source>
</evidence>
<dbReference type="Proteomes" id="UP000464644">
    <property type="component" value="Chromosome"/>
</dbReference>
<organism evidence="1 2">
    <name type="scientific">Pseudomonas asturiensis</name>
    <dbReference type="NCBI Taxonomy" id="1190415"/>
    <lineage>
        <taxon>Bacteria</taxon>
        <taxon>Pseudomonadati</taxon>
        <taxon>Pseudomonadota</taxon>
        <taxon>Gammaproteobacteria</taxon>
        <taxon>Pseudomonadales</taxon>
        <taxon>Pseudomonadaceae</taxon>
        <taxon>Pseudomonas</taxon>
    </lineage>
</organism>
<name>A0ABX6HAM2_9PSED</name>
<gene>
    <name evidence="1" type="ORF">N015_08505</name>
</gene>
<sequence>MSKTDHGTVDVEVGTELYTLTFNLKAVKRIEKMFGGILPAMHEVQKFSLQAVTQVIVAGAGLALKPSAMEELEEEIYNQGIISVTPPLIEYLGALLNPAAKTAEQQEAAAAAAADATSPKPKK</sequence>
<dbReference type="RefSeq" id="WP_024688089.1">
    <property type="nucleotide sequence ID" value="NZ_CP047265.1"/>
</dbReference>
<protein>
    <recommendedName>
        <fullName evidence="3">Phage tail assembly chaperone protein, TAC</fullName>
    </recommendedName>
</protein>
<proteinExistence type="predicted"/>
<reference evidence="1 2" key="1">
    <citation type="journal article" date="2014" name="Genome Announc.">
        <title>Draft Genome Sequences of a Phylogenetically Diverse Suite of Pseudomonas syringae Strains from Multiple Source Populations.</title>
        <authorList>
            <person name="Baltrus D.A."/>
            <person name="Yourstone S."/>
            <person name="Lind A."/>
            <person name="Guilbaud C."/>
            <person name="Sands D.C."/>
            <person name="Jones C.D."/>
            <person name="Morris C.E."/>
            <person name="Dangl J.L."/>
        </authorList>
    </citation>
    <scope>NUCLEOTIDE SEQUENCE [LARGE SCALE GENOMIC DNA]</scope>
    <source>
        <strain evidence="1 2">CC1524</strain>
    </source>
</reference>
<evidence type="ECO:0000313" key="2">
    <source>
        <dbReference type="Proteomes" id="UP000464644"/>
    </source>
</evidence>
<accession>A0ABX6HAM2</accession>
<dbReference type="EMBL" id="CP047265">
    <property type="protein sequence ID" value="QHF02448.1"/>
    <property type="molecule type" value="Genomic_DNA"/>
</dbReference>
<evidence type="ECO:0000313" key="1">
    <source>
        <dbReference type="EMBL" id="QHF02448.1"/>
    </source>
</evidence>